<keyword evidence="3" id="KW-1185">Reference proteome</keyword>
<accession>A0A811UKI3</accession>
<evidence type="ECO:0000256" key="1">
    <source>
        <dbReference type="SAM" id="MobiDB-lite"/>
    </source>
</evidence>
<feature type="compositionally biased region" description="Basic residues" evidence="1">
    <location>
        <begin position="202"/>
        <end position="211"/>
    </location>
</feature>
<sequence>MKMQQDQRKCKQQSAQEQQQQYKHLPSASGQNAFSRSRQSAYIQHKLAANKQASSSAEASEGFRAATGTIRSIRFRTQICNDQSNNNKSKKHFSTSKARAQDTFGANGVSRRHDDDVSADSKNAATETTQPPTSQQQLPQEHASYYELKCRINYGAFQQVHVQFHSSNRQCCAFSWKSKFRHCNSFNPKRCQFARRRCKRQRQLKKQKRGSARVPSIGCPKLSRHSSLLSSSSATETEESGGFEVEVENTKETVVRATGSAVYEVKESHDANVALVATGDEIISHAKSNNTTPATEALALANFCERALELSITSDKTITTCASDEHKTSVEIADATADETDVDLIDFIGIVEPATVSKTSIIGNVVTPDAAAAVDRPNLKADTRLAAGDTIQISADDMRPTLLMLAAEVSGDLLFVGDCKGVAVAKKNAEKKKANQVEALNECKKCANEQLTAEGSGGSGKCGVEDANAQVCVLVYACMCMCVCVCLVI</sequence>
<feature type="region of interest" description="Disordered" evidence="1">
    <location>
        <begin position="202"/>
        <end position="246"/>
    </location>
</feature>
<proteinExistence type="predicted"/>
<dbReference type="Proteomes" id="UP000606786">
    <property type="component" value="Unassembled WGS sequence"/>
</dbReference>
<name>A0A811UKI3_CERCA</name>
<dbReference type="EMBL" id="CAJHJT010000012">
    <property type="protein sequence ID" value="CAD6998215.1"/>
    <property type="molecule type" value="Genomic_DNA"/>
</dbReference>
<feature type="compositionally biased region" description="Acidic residues" evidence="1">
    <location>
        <begin position="236"/>
        <end position="246"/>
    </location>
</feature>
<feature type="region of interest" description="Disordered" evidence="1">
    <location>
        <begin position="80"/>
        <end position="139"/>
    </location>
</feature>
<reference evidence="2" key="1">
    <citation type="submission" date="2020-11" db="EMBL/GenBank/DDBJ databases">
        <authorList>
            <person name="Whitehead M."/>
        </authorList>
    </citation>
    <scope>NUCLEOTIDE SEQUENCE</scope>
    <source>
        <strain evidence="2">EGII</strain>
    </source>
</reference>
<evidence type="ECO:0000313" key="2">
    <source>
        <dbReference type="EMBL" id="CAD6998215.1"/>
    </source>
</evidence>
<evidence type="ECO:0000313" key="3">
    <source>
        <dbReference type="Proteomes" id="UP000606786"/>
    </source>
</evidence>
<comment type="caution">
    <text evidence="2">The sequence shown here is derived from an EMBL/GenBank/DDBJ whole genome shotgun (WGS) entry which is preliminary data.</text>
</comment>
<feature type="compositionally biased region" description="Low complexity" evidence="1">
    <location>
        <begin position="12"/>
        <end position="23"/>
    </location>
</feature>
<protein>
    <submittedName>
        <fullName evidence="2">(Mediterranean fruit fly) hypothetical protein</fullName>
    </submittedName>
</protein>
<feature type="compositionally biased region" description="Low complexity" evidence="1">
    <location>
        <begin position="128"/>
        <end position="139"/>
    </location>
</feature>
<gene>
    <name evidence="2" type="ORF">CCAP1982_LOCUS6828</name>
</gene>
<feature type="compositionally biased region" description="Polar residues" evidence="1">
    <location>
        <begin position="28"/>
        <end position="39"/>
    </location>
</feature>
<feature type="region of interest" description="Disordered" evidence="1">
    <location>
        <begin position="1"/>
        <end position="39"/>
    </location>
</feature>
<dbReference type="AlphaFoldDB" id="A0A811UKI3"/>
<organism evidence="2 3">
    <name type="scientific">Ceratitis capitata</name>
    <name type="common">Mediterranean fruit fly</name>
    <name type="synonym">Tephritis capitata</name>
    <dbReference type="NCBI Taxonomy" id="7213"/>
    <lineage>
        <taxon>Eukaryota</taxon>
        <taxon>Metazoa</taxon>
        <taxon>Ecdysozoa</taxon>
        <taxon>Arthropoda</taxon>
        <taxon>Hexapoda</taxon>
        <taxon>Insecta</taxon>
        <taxon>Pterygota</taxon>
        <taxon>Neoptera</taxon>
        <taxon>Endopterygota</taxon>
        <taxon>Diptera</taxon>
        <taxon>Brachycera</taxon>
        <taxon>Muscomorpha</taxon>
        <taxon>Tephritoidea</taxon>
        <taxon>Tephritidae</taxon>
        <taxon>Ceratitis</taxon>
        <taxon>Ceratitis</taxon>
    </lineage>
</organism>